<dbReference type="Gene3D" id="3.40.50.1820">
    <property type="entry name" value="alpha/beta hydrolase"/>
    <property type="match status" value="1"/>
</dbReference>
<dbReference type="Proteomes" id="UP000248806">
    <property type="component" value="Unassembled WGS sequence"/>
</dbReference>
<name>A0A326UEH0_THEHA</name>
<evidence type="ECO:0000313" key="3">
    <source>
        <dbReference type="Proteomes" id="UP000248806"/>
    </source>
</evidence>
<comment type="caution">
    <text evidence="2">The sequence shown here is derived from an EMBL/GenBank/DDBJ whole genome shotgun (WGS) entry which is preliminary data.</text>
</comment>
<evidence type="ECO:0000259" key="1">
    <source>
        <dbReference type="Pfam" id="PF20408"/>
    </source>
</evidence>
<organism evidence="2 3">
    <name type="scientific">Thermosporothrix hazakensis</name>
    <dbReference type="NCBI Taxonomy" id="644383"/>
    <lineage>
        <taxon>Bacteria</taxon>
        <taxon>Bacillati</taxon>
        <taxon>Chloroflexota</taxon>
        <taxon>Ktedonobacteria</taxon>
        <taxon>Ktedonobacterales</taxon>
        <taxon>Thermosporotrichaceae</taxon>
        <taxon>Thermosporothrix</taxon>
    </lineage>
</organism>
<proteinExistence type="predicted"/>
<dbReference type="OrthoDB" id="70765at2"/>
<evidence type="ECO:0000313" key="2">
    <source>
        <dbReference type="EMBL" id="PZW36434.1"/>
    </source>
</evidence>
<dbReference type="InterPro" id="IPR046879">
    <property type="entry name" value="KANL3/Tex30_Abhydrolase"/>
</dbReference>
<protein>
    <submittedName>
        <fullName evidence="2">Alpha/beta superfamily hydrolase</fullName>
    </submittedName>
</protein>
<dbReference type="AlphaFoldDB" id="A0A326UEH0"/>
<dbReference type="InterPro" id="IPR029058">
    <property type="entry name" value="AB_hydrolase_fold"/>
</dbReference>
<accession>A0A326UEH0</accession>
<keyword evidence="3" id="KW-1185">Reference proteome</keyword>
<dbReference type="RefSeq" id="WP_111318676.1">
    <property type="nucleotide sequence ID" value="NZ_BIFX01000001.1"/>
</dbReference>
<dbReference type="SUPFAM" id="SSF53474">
    <property type="entry name" value="alpha/beta-Hydrolases"/>
    <property type="match status" value="1"/>
</dbReference>
<gene>
    <name evidence="2" type="ORF">EI42_00608</name>
</gene>
<dbReference type="GO" id="GO:0016787">
    <property type="term" value="F:hydrolase activity"/>
    <property type="evidence" value="ECO:0007669"/>
    <property type="project" value="UniProtKB-KW"/>
</dbReference>
<dbReference type="EMBL" id="QKUF01000001">
    <property type="protein sequence ID" value="PZW36434.1"/>
    <property type="molecule type" value="Genomic_DNA"/>
</dbReference>
<dbReference type="Pfam" id="PF20408">
    <property type="entry name" value="Abhydrolase_11"/>
    <property type="match status" value="1"/>
</dbReference>
<keyword evidence="2" id="KW-0378">Hydrolase</keyword>
<sequence>MASTMQRLPITGYQGEPVPHKFFCQDHTTEHLAFIFPGQGYTTDHPLLYFSTMLLQHAGADVLCVDYNKRANFETLAPDDVLRCIREDALAASRAALQQRAYKRLTLIGKSLGTIVMSQLFADITFEGTLQAIWLTPVLRDPIFRALLHEKERSLLVIGDKDHYYDARLVQEFQAQTTDQVMLVPGADHSLQLGNDAPGSLRVLAQVMERMDQFLKRA</sequence>
<reference evidence="2 3" key="1">
    <citation type="submission" date="2018-06" db="EMBL/GenBank/DDBJ databases">
        <title>Genomic Encyclopedia of Archaeal and Bacterial Type Strains, Phase II (KMG-II): from individual species to whole genera.</title>
        <authorList>
            <person name="Goeker M."/>
        </authorList>
    </citation>
    <scope>NUCLEOTIDE SEQUENCE [LARGE SCALE GENOMIC DNA]</scope>
    <source>
        <strain evidence="2 3">ATCC BAA-1881</strain>
    </source>
</reference>
<feature type="domain" description="KANL3/Tex30 alpha/beta hydrolase-like" evidence="1">
    <location>
        <begin position="38"/>
        <end position="214"/>
    </location>
</feature>